<evidence type="ECO:0000313" key="3">
    <source>
        <dbReference type="EMBL" id="KAF1013660.1"/>
    </source>
</evidence>
<accession>A0A833PAM8</accession>
<dbReference type="EMBL" id="WNDP01000238">
    <property type="protein sequence ID" value="KAF1013660.1"/>
    <property type="molecule type" value="Genomic_DNA"/>
</dbReference>
<evidence type="ECO:0000256" key="1">
    <source>
        <dbReference type="SAM" id="Phobius"/>
    </source>
</evidence>
<protein>
    <submittedName>
        <fullName evidence="3">Uncharacterized protein</fullName>
    </submittedName>
</protein>
<dbReference type="Proteomes" id="UP000490535">
    <property type="component" value="Unassembled WGS sequence"/>
</dbReference>
<proteinExistence type="predicted"/>
<evidence type="ECO:0000313" key="4">
    <source>
        <dbReference type="Proteomes" id="UP000490535"/>
    </source>
</evidence>
<evidence type="ECO:0000256" key="2">
    <source>
        <dbReference type="SAM" id="SignalP"/>
    </source>
</evidence>
<feature type="chain" id="PRO_5032294182" evidence="2">
    <location>
        <begin position="23"/>
        <end position="171"/>
    </location>
</feature>
<reference evidence="4" key="1">
    <citation type="journal article" date="2020" name="MBio">
        <title>Horizontal gene transfer to a defensive symbiont with a reduced genome amongst a multipartite beetle microbiome.</title>
        <authorList>
            <person name="Waterworth S.C."/>
            <person name="Florez L.V."/>
            <person name="Rees E.R."/>
            <person name="Hertweck C."/>
            <person name="Kaltenpoth M."/>
            <person name="Kwan J.C."/>
        </authorList>
    </citation>
    <scope>NUCLEOTIDE SEQUENCE [LARGE SCALE GENOMIC DNA]</scope>
</reference>
<comment type="caution">
    <text evidence="3">The sequence shown here is derived from an EMBL/GenBank/DDBJ whole genome shotgun (WGS) entry which is preliminary data.</text>
</comment>
<feature type="signal peptide" evidence="2">
    <location>
        <begin position="1"/>
        <end position="22"/>
    </location>
</feature>
<keyword evidence="2" id="KW-0732">Signal</keyword>
<feature type="transmembrane region" description="Helical" evidence="1">
    <location>
        <begin position="60"/>
        <end position="81"/>
    </location>
</feature>
<keyword evidence="1" id="KW-1133">Transmembrane helix</keyword>
<dbReference type="AlphaFoldDB" id="A0A833PAM8"/>
<keyword evidence="1" id="KW-0812">Transmembrane</keyword>
<gene>
    <name evidence="3" type="ORF">GAK29_04704</name>
</gene>
<sequence>MKSITTQIAILTLAVVSTSTMALEPISVSNSLNTIFDSSQITEVQALELSSQEMKETQGAVLPIVIPIVGGALLGVGGYALNRSITNKPWEPVGAVTSAGIGAVTGGIGGAGTSLAGGGIAGNIAWRAPTFATGQILQQIPRSTPVTTLPTPNPRVLYNPQININNLQIPR</sequence>
<organism evidence="3 4">
    <name type="scientific">Acinetobacter bereziniae</name>
    <name type="common">Acinetobacter genomosp. 10</name>
    <dbReference type="NCBI Taxonomy" id="106648"/>
    <lineage>
        <taxon>Bacteria</taxon>
        <taxon>Pseudomonadati</taxon>
        <taxon>Pseudomonadota</taxon>
        <taxon>Gammaproteobacteria</taxon>
        <taxon>Moraxellales</taxon>
        <taxon>Moraxellaceae</taxon>
        <taxon>Acinetobacter</taxon>
    </lineage>
</organism>
<name>A0A833PAM8_ACIBZ</name>
<keyword evidence="1" id="KW-0472">Membrane</keyword>